<name>A0A336LFX9_CULSO</name>
<dbReference type="VEuPathDB" id="VectorBase:CSON004894"/>
<evidence type="ECO:0000259" key="1">
    <source>
        <dbReference type="Pfam" id="PF26138"/>
    </source>
</evidence>
<reference evidence="2" key="1">
    <citation type="submission" date="2018-04" db="EMBL/GenBank/DDBJ databases">
        <authorList>
            <person name="Go L.Y."/>
            <person name="Mitchell J.A."/>
        </authorList>
    </citation>
    <scope>NUCLEOTIDE SEQUENCE</scope>
    <source>
        <tissue evidence="2">Whole organism</tissue>
    </source>
</reference>
<accession>A0A336LFX9</accession>
<organism evidence="2">
    <name type="scientific">Culicoides sonorensis</name>
    <name type="common">Biting midge</name>
    <dbReference type="NCBI Taxonomy" id="179676"/>
    <lineage>
        <taxon>Eukaryota</taxon>
        <taxon>Metazoa</taxon>
        <taxon>Ecdysozoa</taxon>
        <taxon>Arthropoda</taxon>
        <taxon>Hexapoda</taxon>
        <taxon>Insecta</taxon>
        <taxon>Pterygota</taxon>
        <taxon>Neoptera</taxon>
        <taxon>Endopterygota</taxon>
        <taxon>Diptera</taxon>
        <taxon>Nematocera</taxon>
        <taxon>Chironomoidea</taxon>
        <taxon>Ceratopogonidae</taxon>
        <taxon>Ceratopogoninae</taxon>
        <taxon>Culicoides</taxon>
        <taxon>Monoculicoides</taxon>
    </lineage>
</organism>
<evidence type="ECO:0000313" key="3">
    <source>
        <dbReference type="EMBL" id="SSX32364.1"/>
    </source>
</evidence>
<proteinExistence type="predicted"/>
<dbReference type="Pfam" id="PF26138">
    <property type="entry name" value="DUF8040"/>
    <property type="match status" value="1"/>
</dbReference>
<dbReference type="AlphaFoldDB" id="A0A336LFX9"/>
<dbReference type="InterPro" id="IPR058353">
    <property type="entry name" value="DUF8040"/>
</dbReference>
<sequence>MDLYMMLEAIDSENEHDSDSDSENSSFISALQNVCNSNALALMQHTLIACNSIKSMKKGRKRRIWTQPRSGNFFENDLNTCNDDIFQENLRVSRETFQFLTEKLDGMKKQDTIFRKAITLEKQIAVALYTLGSSSKFRTVANLFGIGKSTVTRILEDFTHEVVSALKESFLDKYVSTEQFESSLKAFESMGLPQCFGAILKARFRRIGKGLETSLDHSKEIVEACCILHNLLNERNDEINQK</sequence>
<dbReference type="EMBL" id="UFQT01002001">
    <property type="protein sequence ID" value="SSX32364.1"/>
    <property type="molecule type" value="Genomic_DNA"/>
</dbReference>
<dbReference type="OMA" id="ANCKFIW"/>
<protein>
    <submittedName>
        <fullName evidence="2">CSON004894 protein</fullName>
    </submittedName>
</protein>
<reference evidence="3" key="2">
    <citation type="submission" date="2018-07" db="EMBL/GenBank/DDBJ databases">
        <authorList>
            <person name="Quirk P.G."/>
            <person name="Krulwich T.A."/>
        </authorList>
    </citation>
    <scope>NUCLEOTIDE SEQUENCE</scope>
</reference>
<dbReference type="EMBL" id="UFQS01002001">
    <property type="protein sequence ID" value="SSX12922.1"/>
    <property type="molecule type" value="Genomic_DNA"/>
</dbReference>
<gene>
    <name evidence="2" type="primary">CSON004894</name>
</gene>
<feature type="domain" description="DUF8040" evidence="1">
    <location>
        <begin position="70"/>
        <end position="162"/>
    </location>
</feature>
<evidence type="ECO:0000313" key="2">
    <source>
        <dbReference type="EMBL" id="SSX12922.1"/>
    </source>
</evidence>